<accession>A0ABU6C499</accession>
<comment type="caution">
    <text evidence="1">The sequence shown here is derived from an EMBL/GenBank/DDBJ whole genome shotgun (WGS) entry which is preliminary data.</text>
</comment>
<keyword evidence="2" id="KW-1185">Reference proteome</keyword>
<evidence type="ECO:0000313" key="1">
    <source>
        <dbReference type="EMBL" id="MEB3959553.1"/>
    </source>
</evidence>
<dbReference type="RefSeq" id="WP_324766537.1">
    <property type="nucleotide sequence ID" value="NZ_BAAATS010000032.1"/>
</dbReference>
<evidence type="ECO:0000313" key="2">
    <source>
        <dbReference type="Proteomes" id="UP001352223"/>
    </source>
</evidence>
<reference evidence="1 2" key="1">
    <citation type="submission" date="2022-10" db="EMBL/GenBank/DDBJ databases">
        <authorList>
            <person name="Xie J."/>
            <person name="Shen N."/>
        </authorList>
    </citation>
    <scope>NUCLEOTIDE SEQUENCE [LARGE SCALE GENOMIC DNA]</scope>
    <source>
        <strain evidence="1 2">DSM 41681</strain>
    </source>
</reference>
<gene>
    <name evidence="1" type="ORF">OKJ48_04695</name>
</gene>
<dbReference type="Proteomes" id="UP001352223">
    <property type="component" value="Unassembled WGS sequence"/>
</dbReference>
<name>A0ABU6C499_9ACTN</name>
<protein>
    <submittedName>
        <fullName evidence="1">Uncharacterized protein</fullName>
    </submittedName>
</protein>
<dbReference type="EMBL" id="JAOZYB010000019">
    <property type="protein sequence ID" value="MEB3959553.1"/>
    <property type="molecule type" value="Genomic_DNA"/>
</dbReference>
<sequence>MGEAHMQLDVPAALVGEALRRSAITNGGLASEAAEEFFARVAPREPEV</sequence>
<organism evidence="1 2">
    <name type="scientific">Streptomyces kunmingensis</name>
    <dbReference type="NCBI Taxonomy" id="68225"/>
    <lineage>
        <taxon>Bacteria</taxon>
        <taxon>Bacillati</taxon>
        <taxon>Actinomycetota</taxon>
        <taxon>Actinomycetes</taxon>
        <taxon>Kitasatosporales</taxon>
        <taxon>Streptomycetaceae</taxon>
        <taxon>Streptomyces</taxon>
    </lineage>
</organism>
<proteinExistence type="predicted"/>